<proteinExistence type="predicted"/>
<dbReference type="STRING" id="1423726.FC07_GL001677"/>
<evidence type="ECO:0000313" key="1">
    <source>
        <dbReference type="EMBL" id="KRK40979.1"/>
    </source>
</evidence>
<keyword evidence="2" id="KW-1185">Reference proteome</keyword>
<dbReference type="AlphaFoldDB" id="A0A0R1H8K6"/>
<dbReference type="Pfam" id="PF04525">
    <property type="entry name" value="LOR"/>
    <property type="match status" value="1"/>
</dbReference>
<comment type="caution">
    <text evidence="1">The sequence shown here is derived from an EMBL/GenBank/DDBJ whole genome shotgun (WGS) entry which is preliminary data.</text>
</comment>
<name>A0A0R1H8K6_9LACO</name>
<evidence type="ECO:0008006" key="3">
    <source>
        <dbReference type="Google" id="ProtNLM"/>
    </source>
</evidence>
<sequence length="175" mass="20205">MTSVVQLYIKEQLMASRGVPIIVCNATKQPQYLVTGRRGLRQDSFTLYTVAGQYIAEIRQTTLGIFPRFDIFVGKQKVGAVKKMYGVWHQFQFVSDLNWIVMGDLINHHYKVYHRTETILTMDKAILSDGDYYQLQITHESDVPVCILLSLIFDHWVVRRDKKPQKGGSFKAAYN</sequence>
<reference evidence="1 2" key="1">
    <citation type="journal article" date="2015" name="Genome Announc.">
        <title>Expanding the biotechnology potential of lactobacilli through comparative genomics of 213 strains and associated genera.</title>
        <authorList>
            <person name="Sun Z."/>
            <person name="Harris H.M."/>
            <person name="McCann A."/>
            <person name="Guo C."/>
            <person name="Argimon S."/>
            <person name="Zhang W."/>
            <person name="Yang X."/>
            <person name="Jeffery I.B."/>
            <person name="Cooney J.C."/>
            <person name="Kagawa T.F."/>
            <person name="Liu W."/>
            <person name="Song Y."/>
            <person name="Salvetti E."/>
            <person name="Wrobel A."/>
            <person name="Rasinkangas P."/>
            <person name="Parkhill J."/>
            <person name="Rea M.C."/>
            <person name="O'Sullivan O."/>
            <person name="Ritari J."/>
            <person name="Douillard F.P."/>
            <person name="Paul Ross R."/>
            <person name="Yang R."/>
            <person name="Briner A.E."/>
            <person name="Felis G.E."/>
            <person name="de Vos W.M."/>
            <person name="Barrangou R."/>
            <person name="Klaenhammer T.R."/>
            <person name="Caufield P.W."/>
            <person name="Cui Y."/>
            <person name="Zhang H."/>
            <person name="O'Toole P.W."/>
        </authorList>
    </citation>
    <scope>NUCLEOTIDE SEQUENCE [LARGE SCALE GENOMIC DNA]</scope>
    <source>
        <strain evidence="1 2">DSM 20003</strain>
    </source>
</reference>
<dbReference type="Proteomes" id="UP000051461">
    <property type="component" value="Unassembled WGS sequence"/>
</dbReference>
<dbReference type="PATRIC" id="fig|1423726.3.peg.1737"/>
<gene>
    <name evidence="1" type="ORF">FC07_GL001677</name>
</gene>
<protein>
    <recommendedName>
        <fullName evidence="3">YxjI</fullName>
    </recommendedName>
</protein>
<dbReference type="EMBL" id="AZDA01000001">
    <property type="protein sequence ID" value="KRK40979.1"/>
    <property type="molecule type" value="Genomic_DNA"/>
</dbReference>
<dbReference type="SUPFAM" id="SSF54518">
    <property type="entry name" value="Tubby C-terminal domain-like"/>
    <property type="match status" value="1"/>
</dbReference>
<accession>A0A0R1H8K6</accession>
<organism evidence="1 2">
    <name type="scientific">Loigolactobacillus bifermentans DSM 20003</name>
    <dbReference type="NCBI Taxonomy" id="1423726"/>
    <lineage>
        <taxon>Bacteria</taxon>
        <taxon>Bacillati</taxon>
        <taxon>Bacillota</taxon>
        <taxon>Bacilli</taxon>
        <taxon>Lactobacillales</taxon>
        <taxon>Lactobacillaceae</taxon>
        <taxon>Loigolactobacillus</taxon>
    </lineage>
</organism>
<evidence type="ECO:0000313" key="2">
    <source>
        <dbReference type="Proteomes" id="UP000051461"/>
    </source>
</evidence>
<dbReference type="InterPro" id="IPR007612">
    <property type="entry name" value="LOR"/>
</dbReference>
<dbReference type="InterPro" id="IPR025659">
    <property type="entry name" value="Tubby-like_C"/>
</dbReference>